<accession>A0ABV1IHA1</accession>
<dbReference type="SUPFAM" id="SSF53187">
    <property type="entry name" value="Zn-dependent exopeptidases"/>
    <property type="match status" value="2"/>
</dbReference>
<gene>
    <name evidence="3" type="ORF">AAAT05_03370</name>
</gene>
<sequence length="827" mass="86213">MAMTHDYLDQLDQNVGIAPANSQEEYQAAQTIADIMRRHGVEPSIEEFDAKAFGGVMDQILFAMLFVGVLLVGVGVVPLTVIGFVLVALPVAAFVARYLGNDFVEKLGPSARSQNVVAFHKGEGPLVQKGVRPIVIVAHYDTPHENPVYSTPLAPYVPMAWRFSKWCVLAVAVATLFQIMAFLPEVFRRVLWVLGLIAALPLLLLAVTGIVELFTPSTEGANDNKTGVAAMLGILQNVRPSDEQSAYPANEDPADWVPAEPAFDAVSSYDDASAVDGAAGETPADFATAAQGASDAGATVAAAPFVPAEPQWRPVPVEGVRHGADVLRSLGMLPEDCQIEYRENVMEQVPAEEVAAAAAEQAAAVAAAAEAAGAGQTASFQPVEADVTAAAPAAPAEPELGATAEVPVVTGEDLTATGRFNLVSDAEPAQAGDGDAAGLTAMGDADATQPTAPAQRQRPAAPEDPEWGHTNFRPQAPNPARRASLFDLPNPGEESMDPFATDPRGQVVTQAPTQPSTVRRPSAVPAPAPAPQQPAAPAQPFGTISAGSFDAAEGEPAQGKHRFGGFKLPKINLPFGHKGAAEADDQREDWLGITDDENWGDEDGGWKGGATTRAGLRLVEDEAAPADDAAEAAVAGAPGAAPEFVSAADAPAGENPAGSDVAAPTDEDLRDAVLAMNDDALLCHDIWFVGLGASGLGHAGMKAFLAQHRKQIRGAFVINIDAVGAGELTVFTREGIINSRRADRRMVRSLARTAADLHIGLAQAEHEWGSTDATPSMRAHVRSITITGVDPSGMKALSGTPADVIERVNPAQAAQVAALVTEMIRRS</sequence>
<evidence type="ECO:0000313" key="3">
    <source>
        <dbReference type="EMBL" id="MEQ2637381.1"/>
    </source>
</evidence>
<keyword evidence="2" id="KW-1133">Transmembrane helix</keyword>
<keyword evidence="2" id="KW-0812">Transmembrane</keyword>
<evidence type="ECO:0000256" key="2">
    <source>
        <dbReference type="SAM" id="Phobius"/>
    </source>
</evidence>
<dbReference type="Proteomes" id="UP001478817">
    <property type="component" value="Unassembled WGS sequence"/>
</dbReference>
<name>A0ABV1IHA1_9ACTN</name>
<dbReference type="Gene3D" id="3.40.630.10">
    <property type="entry name" value="Zn peptidases"/>
    <property type="match status" value="2"/>
</dbReference>
<organism evidence="3 4">
    <name type="scientific">Paratractidigestivibacter faecalis</name>
    <dbReference type="NCBI Taxonomy" id="2292441"/>
    <lineage>
        <taxon>Bacteria</taxon>
        <taxon>Bacillati</taxon>
        <taxon>Actinomycetota</taxon>
        <taxon>Coriobacteriia</taxon>
        <taxon>Coriobacteriales</taxon>
        <taxon>Atopobiaceae</taxon>
        <taxon>Paratractidigestivibacter</taxon>
    </lineage>
</organism>
<reference evidence="3 4" key="1">
    <citation type="submission" date="2024-04" db="EMBL/GenBank/DDBJ databases">
        <title>Human intestinal bacterial collection.</title>
        <authorList>
            <person name="Pauvert C."/>
            <person name="Hitch T.C.A."/>
            <person name="Clavel T."/>
        </authorList>
    </citation>
    <scope>NUCLEOTIDE SEQUENCE [LARGE SCALE GENOMIC DNA]</scope>
    <source>
        <strain evidence="3 4">CLA-AA-H197</strain>
    </source>
</reference>
<comment type="caution">
    <text evidence="3">The sequence shown here is derived from an EMBL/GenBank/DDBJ whole genome shotgun (WGS) entry which is preliminary data.</text>
</comment>
<evidence type="ECO:0008006" key="5">
    <source>
        <dbReference type="Google" id="ProtNLM"/>
    </source>
</evidence>
<evidence type="ECO:0000256" key="1">
    <source>
        <dbReference type="SAM" id="MobiDB-lite"/>
    </source>
</evidence>
<dbReference type="EMBL" id="JBBNGS010000004">
    <property type="protein sequence ID" value="MEQ2637381.1"/>
    <property type="molecule type" value="Genomic_DNA"/>
</dbReference>
<protein>
    <recommendedName>
        <fullName evidence="5">Peptidase M28 domain-containing protein</fullName>
    </recommendedName>
</protein>
<feature type="transmembrane region" description="Helical" evidence="2">
    <location>
        <begin position="163"/>
        <end position="183"/>
    </location>
</feature>
<feature type="compositionally biased region" description="Polar residues" evidence="1">
    <location>
        <begin position="507"/>
        <end position="519"/>
    </location>
</feature>
<keyword evidence="2" id="KW-0472">Membrane</keyword>
<feature type="compositionally biased region" description="Low complexity" evidence="1">
    <location>
        <begin position="444"/>
        <end position="460"/>
    </location>
</feature>
<keyword evidence="4" id="KW-1185">Reference proteome</keyword>
<feature type="region of interest" description="Disordered" evidence="1">
    <location>
        <begin position="427"/>
        <end position="540"/>
    </location>
</feature>
<proteinExistence type="predicted"/>
<feature type="compositionally biased region" description="Pro residues" evidence="1">
    <location>
        <begin position="524"/>
        <end position="534"/>
    </location>
</feature>
<evidence type="ECO:0000313" key="4">
    <source>
        <dbReference type="Proteomes" id="UP001478817"/>
    </source>
</evidence>
<dbReference type="RefSeq" id="WP_349181863.1">
    <property type="nucleotide sequence ID" value="NZ_JBBNGS010000004.1"/>
</dbReference>
<feature type="transmembrane region" description="Helical" evidence="2">
    <location>
        <begin position="60"/>
        <end position="93"/>
    </location>
</feature>
<feature type="transmembrane region" description="Helical" evidence="2">
    <location>
        <begin position="190"/>
        <end position="211"/>
    </location>
</feature>